<keyword evidence="2" id="KW-1185">Reference proteome</keyword>
<name>A0A4C1U2U5_EUMVA</name>
<proteinExistence type="predicted"/>
<reference evidence="1 2" key="1">
    <citation type="journal article" date="2019" name="Commun. Biol.">
        <title>The bagworm genome reveals a unique fibroin gene that provides high tensile strength.</title>
        <authorList>
            <person name="Kono N."/>
            <person name="Nakamura H."/>
            <person name="Ohtoshi R."/>
            <person name="Tomita M."/>
            <person name="Numata K."/>
            <person name="Arakawa K."/>
        </authorList>
    </citation>
    <scope>NUCLEOTIDE SEQUENCE [LARGE SCALE GENOMIC DNA]</scope>
</reference>
<protein>
    <submittedName>
        <fullName evidence="1">Uncharacterized protein</fullName>
    </submittedName>
</protein>
<dbReference type="EMBL" id="BGZK01000121">
    <property type="protein sequence ID" value="GBP20641.1"/>
    <property type="molecule type" value="Genomic_DNA"/>
</dbReference>
<comment type="caution">
    <text evidence="1">The sequence shown here is derived from an EMBL/GenBank/DDBJ whole genome shotgun (WGS) entry which is preliminary data.</text>
</comment>
<sequence>MAVLLHDQIREGRRSTATAEAMAAGCELVSNLLFVGRQRRARRGGLATGSSCAGFRYTSDPERIRLLLLYS</sequence>
<gene>
    <name evidence="1" type="ORF">EVAR_16513_1</name>
</gene>
<dbReference type="AlphaFoldDB" id="A0A4C1U2U5"/>
<evidence type="ECO:0000313" key="1">
    <source>
        <dbReference type="EMBL" id="GBP20641.1"/>
    </source>
</evidence>
<evidence type="ECO:0000313" key="2">
    <source>
        <dbReference type="Proteomes" id="UP000299102"/>
    </source>
</evidence>
<accession>A0A4C1U2U5</accession>
<dbReference type="Proteomes" id="UP000299102">
    <property type="component" value="Unassembled WGS sequence"/>
</dbReference>
<organism evidence="1 2">
    <name type="scientific">Eumeta variegata</name>
    <name type="common">Bagworm moth</name>
    <name type="synonym">Eumeta japonica</name>
    <dbReference type="NCBI Taxonomy" id="151549"/>
    <lineage>
        <taxon>Eukaryota</taxon>
        <taxon>Metazoa</taxon>
        <taxon>Ecdysozoa</taxon>
        <taxon>Arthropoda</taxon>
        <taxon>Hexapoda</taxon>
        <taxon>Insecta</taxon>
        <taxon>Pterygota</taxon>
        <taxon>Neoptera</taxon>
        <taxon>Endopterygota</taxon>
        <taxon>Lepidoptera</taxon>
        <taxon>Glossata</taxon>
        <taxon>Ditrysia</taxon>
        <taxon>Tineoidea</taxon>
        <taxon>Psychidae</taxon>
        <taxon>Oiketicinae</taxon>
        <taxon>Eumeta</taxon>
    </lineage>
</organism>